<keyword evidence="2" id="KW-1185">Reference proteome</keyword>
<sequence>MEALLKNQGCAFTRYFSSQENGGREEMFVECPCTPQGEFGRRKVPGKCTVEIKVAFVPEKTE</sequence>
<evidence type="ECO:0000313" key="2">
    <source>
        <dbReference type="Proteomes" id="UP000232615"/>
    </source>
</evidence>
<proteinExistence type="predicted"/>
<reference evidence="1 2" key="1">
    <citation type="journal article" date="2014" name="Arch. Virol.">
        <title>Complete genome sequence of Tunisvirus, a new member of the proposed family Marseilleviridae.</title>
        <authorList>
            <person name="Aherfi S."/>
            <person name="Boughalmi M."/>
            <person name="Pagnier I."/>
            <person name="Fournous G."/>
            <person name="La Scola B."/>
            <person name="Raoult D."/>
            <person name="Colson P."/>
        </authorList>
    </citation>
    <scope>NUCLEOTIDE SEQUENCE [LARGE SCALE GENOMIC DNA]</scope>
    <source>
        <strain evidence="1 2">U484</strain>
    </source>
</reference>
<name>V9SEM9_9VIRU</name>
<dbReference type="Proteomes" id="UP000232615">
    <property type="component" value="Segment"/>
</dbReference>
<dbReference type="EMBL" id="KF483846">
    <property type="protein sequence ID" value="AHC54766.1"/>
    <property type="molecule type" value="Genomic_DNA"/>
</dbReference>
<evidence type="ECO:0000313" key="1">
    <source>
        <dbReference type="EMBL" id="AHC54766.1"/>
    </source>
</evidence>
<organism evidence="1 2">
    <name type="scientific">Tunisvirus fontaine2</name>
    <dbReference type="NCBI Taxonomy" id="1421067"/>
    <lineage>
        <taxon>Viruses</taxon>
        <taxon>Varidnaviria</taxon>
        <taxon>Bamfordvirae</taxon>
        <taxon>Nucleocytoviricota</taxon>
        <taxon>Megaviricetes</taxon>
        <taxon>Pimascovirales</taxon>
        <taxon>Pimascovirales incertae sedis</taxon>
        <taxon>Marseilleviridae</taxon>
        <taxon>Losannavirus</taxon>
        <taxon>Losannavirus tunisense</taxon>
    </lineage>
</organism>
<accession>V9SEM9</accession>
<protein>
    <submittedName>
        <fullName evidence="1">Uncharacterized protein</fullName>
    </submittedName>
</protein>
<gene>
    <name evidence="1" type="ORF">TNS_ORF48</name>
</gene>